<gene>
    <name evidence="1" type="ORF">I4F81_009897</name>
</gene>
<name>A0ACC3CAY1_PYRYE</name>
<evidence type="ECO:0000313" key="2">
    <source>
        <dbReference type="Proteomes" id="UP000798662"/>
    </source>
</evidence>
<keyword evidence="2" id="KW-1185">Reference proteome</keyword>
<evidence type="ECO:0000313" key="1">
    <source>
        <dbReference type="EMBL" id="KAK1867390.1"/>
    </source>
</evidence>
<proteinExistence type="predicted"/>
<accession>A0ACC3CAY1</accession>
<reference evidence="1" key="1">
    <citation type="submission" date="2019-11" db="EMBL/GenBank/DDBJ databases">
        <title>Nori genome reveals adaptations in red seaweeds to the harsh intertidal environment.</title>
        <authorList>
            <person name="Wang D."/>
            <person name="Mao Y."/>
        </authorList>
    </citation>
    <scope>NUCLEOTIDE SEQUENCE</scope>
    <source>
        <tissue evidence="1">Gametophyte</tissue>
    </source>
</reference>
<comment type="caution">
    <text evidence="1">The sequence shown here is derived from an EMBL/GenBank/DDBJ whole genome shotgun (WGS) entry which is preliminary data.</text>
</comment>
<sequence length="465" mass="50202">MRANASDVGTFIPFAAGTCASPLEGVRGSPIVAPSRERRDVGVLSPLFGAAPPSDGGDGETDFAWPGVAFHAKATQWAVARGPVGAAAKSEWVHPLHCADRPGRLGLVCEEEVTRLLTLQRNHWYGEVRRQHGIYDVAAVTRATFGVALDGKAAVVGAVDTVSEASGPHDKLDDLGEGLVPRQPIWLFGRGSRELHTPMPGGEAELTLATHLSSCTYERTRPELLSRVHEAWVLGDITSKLSQRYDRDLFGKDPPPEPVSNVELVLAALVVMPEVAAVLLLLVQLSDTHLRPRALSLRQGLSCALVVLDGAGALVGICYLDRLEQAGHAWRAASVRVETRLPINRTEEEHIDREAFEYRGRILTYTETLFLVARTGYRPAYTRRMLVGSAAAYAALTVAVIGRAVLQACLVPAHVAAMEDEDHDVENSVPNGQHWLSSSFMVPFAYLRRGVAPSTARGKVSDNSA</sequence>
<protein>
    <submittedName>
        <fullName evidence="1">Uncharacterized protein</fullName>
    </submittedName>
</protein>
<organism evidence="1 2">
    <name type="scientific">Pyropia yezoensis</name>
    <name type="common">Susabi-nori</name>
    <name type="synonym">Porphyra yezoensis</name>
    <dbReference type="NCBI Taxonomy" id="2788"/>
    <lineage>
        <taxon>Eukaryota</taxon>
        <taxon>Rhodophyta</taxon>
        <taxon>Bangiophyceae</taxon>
        <taxon>Bangiales</taxon>
        <taxon>Bangiaceae</taxon>
        <taxon>Pyropia</taxon>
    </lineage>
</organism>
<dbReference type="Proteomes" id="UP000798662">
    <property type="component" value="Chromosome 3"/>
</dbReference>
<dbReference type="EMBL" id="CM020620">
    <property type="protein sequence ID" value="KAK1867390.1"/>
    <property type="molecule type" value="Genomic_DNA"/>
</dbReference>